<dbReference type="Pfam" id="PF11153">
    <property type="entry name" value="DUF2931"/>
    <property type="match status" value="1"/>
</dbReference>
<reference evidence="2" key="1">
    <citation type="journal article" date="2019" name="Int. J. Syst. Evol. Microbiol.">
        <title>The Global Catalogue of Microorganisms (GCM) 10K type strain sequencing project: providing services to taxonomists for standard genome sequencing and annotation.</title>
        <authorList>
            <consortium name="The Broad Institute Genomics Platform"/>
            <consortium name="The Broad Institute Genome Sequencing Center for Infectious Disease"/>
            <person name="Wu L."/>
            <person name="Ma J."/>
        </authorList>
    </citation>
    <scope>NUCLEOTIDE SEQUENCE [LARGE SCALE GENOMIC DNA]</scope>
    <source>
        <strain evidence="2">KCTC 42248</strain>
    </source>
</reference>
<sequence length="219" mass="25643">MIVYRILDYKGWNRYYYITSVSNPKAFPINIQGIWFNLPNGELASACFHKSEEMVNGFYSDWGRGAYDNAYSPEFLPQSLFVEYIDFRTKQYYADTIALPQENMLEIFKRAEKDNDLKNLSAWNPKMGLEFQVGIANGGNIVFWLMNDHWEKEFYRTQLQPKPFPTKMQSNQKPINSKEEFLSDIFAEIPDSVKTDVLKTSGVAQFKDSIPIYFNDLRK</sequence>
<dbReference type="EMBL" id="JBHUMA010000004">
    <property type="protein sequence ID" value="MFD2597655.1"/>
    <property type="molecule type" value="Genomic_DNA"/>
</dbReference>
<accession>A0ABW5NFK1</accession>
<dbReference type="Proteomes" id="UP001597393">
    <property type="component" value="Unassembled WGS sequence"/>
</dbReference>
<organism evidence="1 2">
    <name type="scientific">Sphingobacterium corticis</name>
    <dbReference type="NCBI Taxonomy" id="1812823"/>
    <lineage>
        <taxon>Bacteria</taxon>
        <taxon>Pseudomonadati</taxon>
        <taxon>Bacteroidota</taxon>
        <taxon>Sphingobacteriia</taxon>
        <taxon>Sphingobacteriales</taxon>
        <taxon>Sphingobacteriaceae</taxon>
        <taxon>Sphingobacterium</taxon>
    </lineage>
</organism>
<keyword evidence="2" id="KW-1185">Reference proteome</keyword>
<name>A0ABW5NFK1_9SPHI</name>
<dbReference type="RefSeq" id="WP_380866952.1">
    <property type="nucleotide sequence ID" value="NZ_JBHUMA010000004.1"/>
</dbReference>
<evidence type="ECO:0000313" key="1">
    <source>
        <dbReference type="EMBL" id="MFD2597655.1"/>
    </source>
</evidence>
<proteinExistence type="predicted"/>
<comment type="caution">
    <text evidence="1">The sequence shown here is derived from an EMBL/GenBank/DDBJ whole genome shotgun (WGS) entry which is preliminary data.</text>
</comment>
<protein>
    <submittedName>
        <fullName evidence="1">DUF2931 family protein</fullName>
    </submittedName>
</protein>
<gene>
    <name evidence="1" type="ORF">ACFSQ3_01720</name>
</gene>
<evidence type="ECO:0000313" key="2">
    <source>
        <dbReference type="Proteomes" id="UP001597393"/>
    </source>
</evidence>
<dbReference type="InterPro" id="IPR021326">
    <property type="entry name" value="DUF2931"/>
</dbReference>